<evidence type="ECO:0000259" key="4">
    <source>
        <dbReference type="Pfam" id="PF01420"/>
    </source>
</evidence>
<evidence type="ECO:0000313" key="6">
    <source>
        <dbReference type="Proteomes" id="UP001171508"/>
    </source>
</evidence>
<sequence>MDRIKGEYPYYGASGIIDYVKDYIFDGEYILLGEDGANIVMRNSRLAFLAKGKFWVNNHAHIFQAKDSNTFLCEALERINYTKYNTGTAQPKLNSDVVKKIKLLVPLKQEQEKIASFLTSIDTKIEQLTKKEELLKQYKKGVMQKIFNQEIRFKADDGNEFYEWEEKKLGDLGTVITGKTPSNSNSEFWNGKIEFITPTDIEGSKYQTKTTRTVTQQSNMKILPIGTIVYTCIASIGKMSLSTLPSITNQQINSLIVNDKKYNNEFVYYALLKITPYIQSTQANTTLPIINKTEFSKFIINVPCIEEQTKIANFLSSIDKKIELTTKELNSTKEFKKALLQQMFV</sequence>
<feature type="domain" description="Type I restriction modification DNA specificity" evidence="4">
    <location>
        <begin position="5"/>
        <end position="134"/>
    </location>
</feature>
<dbReference type="Gene3D" id="1.10.287.1120">
    <property type="entry name" value="Bipartite methylase S protein"/>
    <property type="match status" value="2"/>
</dbReference>
<evidence type="ECO:0000256" key="1">
    <source>
        <dbReference type="ARBA" id="ARBA00010923"/>
    </source>
</evidence>
<accession>A0AAP4PZP7</accession>
<dbReference type="PANTHER" id="PTHR30408">
    <property type="entry name" value="TYPE-1 RESTRICTION ENZYME ECOKI SPECIFICITY PROTEIN"/>
    <property type="match status" value="1"/>
</dbReference>
<dbReference type="CDD" id="cd17262">
    <property type="entry name" value="RMtype1_S_Aco12261I-TRD2-CR2"/>
    <property type="match status" value="1"/>
</dbReference>
<dbReference type="SUPFAM" id="SSF116734">
    <property type="entry name" value="DNA methylase specificity domain"/>
    <property type="match status" value="2"/>
</dbReference>
<evidence type="ECO:0000313" key="5">
    <source>
        <dbReference type="EMBL" id="MDN5132827.1"/>
    </source>
</evidence>
<proteinExistence type="inferred from homology"/>
<dbReference type="GO" id="GO:0003677">
    <property type="term" value="F:DNA binding"/>
    <property type="evidence" value="ECO:0007669"/>
    <property type="project" value="UniProtKB-KW"/>
</dbReference>
<dbReference type="AlphaFoldDB" id="A0AAP4PZP7"/>
<reference evidence="5" key="2">
    <citation type="submission" date="2023-01" db="EMBL/GenBank/DDBJ databases">
        <authorList>
            <person name="Uljanovas D."/>
        </authorList>
    </citation>
    <scope>NUCLEOTIDE SEQUENCE</scope>
    <source>
        <strain evidence="5">H19</strain>
    </source>
</reference>
<gene>
    <name evidence="5" type="ORF">PJV92_08850</name>
</gene>
<keyword evidence="2" id="KW-0680">Restriction system</keyword>
<reference evidence="5" key="1">
    <citation type="journal article" date="2023" name="Microorganisms">
        <title>Genomic Characterization of Arcobacter butzleri Strains Isolated from Various Sources in Lithuania.</title>
        <authorList>
            <person name="Uljanovas D."/>
            <person name="Golz G."/>
            <person name="Fleischmann S."/>
            <person name="Kudirkiene E."/>
            <person name="Kasetiene N."/>
            <person name="Grineviciene A."/>
            <person name="Tamuleviciene E."/>
            <person name="Aksomaitiene J."/>
            <person name="Alter T."/>
            <person name="Malakauskas M."/>
        </authorList>
    </citation>
    <scope>NUCLEOTIDE SEQUENCE</scope>
    <source>
        <strain evidence="5">H19</strain>
    </source>
</reference>
<organism evidence="5 6">
    <name type="scientific">Aliarcobacter butzleri</name>
    <dbReference type="NCBI Taxonomy" id="28197"/>
    <lineage>
        <taxon>Bacteria</taxon>
        <taxon>Pseudomonadati</taxon>
        <taxon>Campylobacterota</taxon>
        <taxon>Epsilonproteobacteria</taxon>
        <taxon>Campylobacterales</taxon>
        <taxon>Arcobacteraceae</taxon>
        <taxon>Aliarcobacter</taxon>
    </lineage>
</organism>
<dbReference type="GO" id="GO:0009307">
    <property type="term" value="P:DNA restriction-modification system"/>
    <property type="evidence" value="ECO:0007669"/>
    <property type="project" value="UniProtKB-KW"/>
</dbReference>
<comment type="caution">
    <text evidence="5">The sequence shown here is derived from an EMBL/GenBank/DDBJ whole genome shotgun (WGS) entry which is preliminary data.</text>
</comment>
<dbReference type="InterPro" id="IPR044946">
    <property type="entry name" value="Restrct_endonuc_typeI_TRD_sf"/>
</dbReference>
<evidence type="ECO:0000256" key="3">
    <source>
        <dbReference type="ARBA" id="ARBA00023125"/>
    </source>
</evidence>
<dbReference type="EMBL" id="JAQJJM010000022">
    <property type="protein sequence ID" value="MDN5132827.1"/>
    <property type="molecule type" value="Genomic_DNA"/>
</dbReference>
<name>A0AAP4PZP7_9BACT</name>
<dbReference type="InterPro" id="IPR052021">
    <property type="entry name" value="Type-I_RS_S_subunit"/>
</dbReference>
<keyword evidence="5" id="KW-0255">Endonuclease</keyword>
<dbReference type="PANTHER" id="PTHR30408:SF12">
    <property type="entry name" value="TYPE I RESTRICTION ENZYME MJAVIII SPECIFICITY SUBUNIT"/>
    <property type="match status" value="1"/>
</dbReference>
<evidence type="ECO:0000256" key="2">
    <source>
        <dbReference type="ARBA" id="ARBA00022747"/>
    </source>
</evidence>
<comment type="similarity">
    <text evidence="1">Belongs to the type-I restriction system S methylase family.</text>
</comment>
<keyword evidence="3" id="KW-0238">DNA-binding</keyword>
<keyword evidence="5" id="KW-0378">Hydrolase</keyword>
<dbReference type="Gene3D" id="3.90.220.20">
    <property type="entry name" value="DNA methylase specificity domains"/>
    <property type="match status" value="2"/>
</dbReference>
<dbReference type="GO" id="GO:0016787">
    <property type="term" value="F:hydrolase activity"/>
    <property type="evidence" value="ECO:0007669"/>
    <property type="project" value="UniProtKB-KW"/>
</dbReference>
<dbReference type="GO" id="GO:0004519">
    <property type="term" value="F:endonuclease activity"/>
    <property type="evidence" value="ECO:0007669"/>
    <property type="project" value="UniProtKB-KW"/>
</dbReference>
<protein>
    <submittedName>
        <fullName evidence="5">Restriction endonuclease subunit S</fullName>
        <ecNumber evidence="5">3.1.21.-</ecNumber>
    </submittedName>
</protein>
<keyword evidence="5" id="KW-0540">Nuclease</keyword>
<dbReference type="Proteomes" id="UP001171508">
    <property type="component" value="Unassembled WGS sequence"/>
</dbReference>
<dbReference type="EC" id="3.1.21.-" evidence="5"/>
<dbReference type="InterPro" id="IPR000055">
    <property type="entry name" value="Restrct_endonuc_typeI_TRD"/>
</dbReference>
<dbReference type="Pfam" id="PF01420">
    <property type="entry name" value="Methylase_S"/>
    <property type="match status" value="2"/>
</dbReference>
<dbReference type="CDD" id="cd17286">
    <property type="entry name" value="RMtype1_S_Lla161ORF747P_TRD1-CR1_like"/>
    <property type="match status" value="1"/>
</dbReference>
<feature type="domain" description="Type I restriction modification DNA specificity" evidence="4">
    <location>
        <begin position="163"/>
        <end position="330"/>
    </location>
</feature>